<accession>A0A0U2Z9F0</accession>
<evidence type="ECO:0000313" key="1">
    <source>
        <dbReference type="EMBL" id="ALS76555.1"/>
    </source>
</evidence>
<dbReference type="InterPro" id="IPR012341">
    <property type="entry name" value="6hp_glycosidase-like_sf"/>
</dbReference>
<keyword evidence="2" id="KW-1185">Reference proteome</keyword>
<sequence>MVNGQGTTVQETVASHYVNDEGVIHAYPDNRESEYLSESLGLYLEYLLQVEDEESFAEQAAILKGRFLVETGGQVFIPWRLYAEANVNALIDDVRIASVLEGAAEQFAEPAYLELSQQIVSAIEDRQHQQGTAVDYYDWSYRIAGNRLTLSYLIDEMTVLPESFAMLDTGEREVFFPEYYDFDEKKYVKSGEVHMIDQLLIAVNRFDQGLQSTEFESWLIEEWINQGQLAGRYDRETGKPTVDYESLAVYYYLWQYFERIEQAEFAKQVVERAESLAGEELPGDLHFFDFIHYQMMMDEQ</sequence>
<reference evidence="1" key="1">
    <citation type="submission" date="2016-01" db="EMBL/GenBank/DDBJ databases">
        <title>Complete genome of Planococcus rifietoensis type strain M8.</title>
        <authorList>
            <person name="See-Too W.S."/>
        </authorList>
    </citation>
    <scope>NUCLEOTIDE SEQUENCE [LARGE SCALE GENOMIC DNA]</scope>
    <source>
        <strain evidence="1">M8</strain>
    </source>
</reference>
<dbReference type="InterPro" id="IPR008928">
    <property type="entry name" value="6-hairpin_glycosidase_sf"/>
</dbReference>
<dbReference type="OrthoDB" id="1779554at2"/>
<dbReference type="SUPFAM" id="SSF48208">
    <property type="entry name" value="Six-hairpin glycosidases"/>
    <property type="match status" value="1"/>
</dbReference>
<dbReference type="AlphaFoldDB" id="A0A0U2Z9F0"/>
<name>A0A0U2Z9F0_9BACL</name>
<dbReference type="EMBL" id="CP013659">
    <property type="protein sequence ID" value="ALS76555.1"/>
    <property type="molecule type" value="Genomic_DNA"/>
</dbReference>
<protein>
    <submittedName>
        <fullName evidence="1">Uncharacterized protein</fullName>
    </submittedName>
</protein>
<evidence type="ECO:0000313" key="2">
    <source>
        <dbReference type="Proteomes" id="UP000067683"/>
    </source>
</evidence>
<dbReference type="KEGG" id="prt:AUC31_15665"/>
<proteinExistence type="predicted"/>
<dbReference type="RefSeq" id="WP_058383257.1">
    <property type="nucleotide sequence ID" value="NZ_CP013659.2"/>
</dbReference>
<gene>
    <name evidence="1" type="ORF">AUC31_15665</name>
</gene>
<organism evidence="1 2">
    <name type="scientific">Planococcus rifietoensis</name>
    <dbReference type="NCBI Taxonomy" id="200991"/>
    <lineage>
        <taxon>Bacteria</taxon>
        <taxon>Bacillati</taxon>
        <taxon>Bacillota</taxon>
        <taxon>Bacilli</taxon>
        <taxon>Bacillales</taxon>
        <taxon>Caryophanaceae</taxon>
        <taxon>Planococcus</taxon>
    </lineage>
</organism>
<dbReference type="Proteomes" id="UP000067683">
    <property type="component" value="Chromosome"/>
</dbReference>
<dbReference type="Gene3D" id="1.50.10.10">
    <property type="match status" value="1"/>
</dbReference>
<dbReference type="STRING" id="200991.AUC31_15665"/>
<dbReference type="GO" id="GO:0005975">
    <property type="term" value="P:carbohydrate metabolic process"/>
    <property type="evidence" value="ECO:0007669"/>
    <property type="project" value="InterPro"/>
</dbReference>